<proteinExistence type="predicted"/>
<evidence type="ECO:0000256" key="1">
    <source>
        <dbReference type="SAM" id="MobiDB-lite"/>
    </source>
</evidence>
<feature type="compositionally biased region" description="Basic and acidic residues" evidence="1">
    <location>
        <begin position="74"/>
        <end position="85"/>
    </location>
</feature>
<accession>A0AAD2CY72</accession>
<sequence>MSAGKEIMNGIANAPAGNSMDTLKAISGLVAGSILFSYIVSKVYKNPLQSTYEWIMGKPKTKKVRRSRKARENRRRESDRKRLEESYEDEESINDRDAYYNKNGMTQISEHVSGEQESSLYEDVLVPSPDDCTSITYSDKRNKKMYFNSNDEIVESGYEDESALNFYVQPSKTNIKSKLYKQRETEASKFVDAIDHAINSFKKDRVKNYENINEAFKANKLEAIKSKKKEIERQDSKEPLSLNEKFKAEMQQLSPRSRKEKLKNLNEKSVRLNDSDFGNIDDKDSALASENVFRNKGKDKKFVPNSKELTSKKDYIFFELLSVYTQNFVQNKKQKKSKKKGIVSAK</sequence>
<dbReference type="EMBL" id="CAMPGE010015016">
    <property type="protein sequence ID" value="CAI2373658.1"/>
    <property type="molecule type" value="Genomic_DNA"/>
</dbReference>
<comment type="caution">
    <text evidence="2">The sequence shown here is derived from an EMBL/GenBank/DDBJ whole genome shotgun (WGS) entry which is preliminary data.</text>
</comment>
<dbReference type="Proteomes" id="UP001295684">
    <property type="component" value="Unassembled WGS sequence"/>
</dbReference>
<protein>
    <submittedName>
        <fullName evidence="2">Uncharacterized protein</fullName>
    </submittedName>
</protein>
<organism evidence="2 3">
    <name type="scientific">Euplotes crassus</name>
    <dbReference type="NCBI Taxonomy" id="5936"/>
    <lineage>
        <taxon>Eukaryota</taxon>
        <taxon>Sar</taxon>
        <taxon>Alveolata</taxon>
        <taxon>Ciliophora</taxon>
        <taxon>Intramacronucleata</taxon>
        <taxon>Spirotrichea</taxon>
        <taxon>Hypotrichia</taxon>
        <taxon>Euplotida</taxon>
        <taxon>Euplotidae</taxon>
        <taxon>Moneuplotes</taxon>
    </lineage>
</organism>
<keyword evidence="3" id="KW-1185">Reference proteome</keyword>
<feature type="compositionally biased region" description="Basic residues" evidence="1">
    <location>
        <begin position="63"/>
        <end position="73"/>
    </location>
</feature>
<dbReference type="AlphaFoldDB" id="A0AAD2CY72"/>
<evidence type="ECO:0000313" key="2">
    <source>
        <dbReference type="EMBL" id="CAI2373658.1"/>
    </source>
</evidence>
<feature type="region of interest" description="Disordered" evidence="1">
    <location>
        <begin position="229"/>
        <end position="257"/>
    </location>
</feature>
<name>A0AAD2CY72_EUPCR</name>
<reference evidence="2" key="1">
    <citation type="submission" date="2023-07" db="EMBL/GenBank/DDBJ databases">
        <authorList>
            <consortium name="AG Swart"/>
            <person name="Singh M."/>
            <person name="Singh A."/>
            <person name="Seah K."/>
            <person name="Emmerich C."/>
        </authorList>
    </citation>
    <scope>NUCLEOTIDE SEQUENCE</scope>
    <source>
        <strain evidence="2">DP1</strain>
    </source>
</reference>
<evidence type="ECO:0000313" key="3">
    <source>
        <dbReference type="Proteomes" id="UP001295684"/>
    </source>
</evidence>
<feature type="region of interest" description="Disordered" evidence="1">
    <location>
        <begin position="63"/>
        <end position="91"/>
    </location>
</feature>
<gene>
    <name evidence="2" type="ORF">ECRASSUSDP1_LOCUS15004</name>
</gene>
<feature type="compositionally biased region" description="Basic and acidic residues" evidence="1">
    <location>
        <begin position="229"/>
        <end position="248"/>
    </location>
</feature>